<comment type="caution">
    <text evidence="1">The sequence shown here is derived from an EMBL/GenBank/DDBJ whole genome shotgun (WGS) entry which is preliminary data.</text>
</comment>
<gene>
    <name evidence="1" type="ORF">N8T08_010248</name>
</gene>
<sequence length="208" mass="23750">MNSLSTLYQQTFGRLRPINIDNIPGFRQQTVIDDFPDISCPTNPPLSTSERTVFGTQGCIVYCYPSTGGVLIKNADLVDMLFLSLPRSHISQRSPNADEEDRFCALLRRTGAKWWSSREDVIDALMGMRDMTEEEETVLEFGWPTDGVGAWVLRFASEDQLPRDFGRLRLAMDMEEKLQIMIEYGATFVEDVTQVEELYPKHHEVFGN</sequence>
<evidence type="ECO:0000313" key="1">
    <source>
        <dbReference type="EMBL" id="KAK1140610.1"/>
    </source>
</evidence>
<dbReference type="EMBL" id="JAOPJF010000080">
    <property type="protein sequence ID" value="KAK1140610.1"/>
    <property type="molecule type" value="Genomic_DNA"/>
</dbReference>
<organism evidence="1 2">
    <name type="scientific">Aspergillus melleus</name>
    <dbReference type="NCBI Taxonomy" id="138277"/>
    <lineage>
        <taxon>Eukaryota</taxon>
        <taxon>Fungi</taxon>
        <taxon>Dikarya</taxon>
        <taxon>Ascomycota</taxon>
        <taxon>Pezizomycotina</taxon>
        <taxon>Eurotiomycetes</taxon>
        <taxon>Eurotiomycetidae</taxon>
        <taxon>Eurotiales</taxon>
        <taxon>Aspergillaceae</taxon>
        <taxon>Aspergillus</taxon>
        <taxon>Aspergillus subgen. Circumdati</taxon>
    </lineage>
</organism>
<evidence type="ECO:0000313" key="2">
    <source>
        <dbReference type="Proteomes" id="UP001177260"/>
    </source>
</evidence>
<dbReference type="Proteomes" id="UP001177260">
    <property type="component" value="Unassembled WGS sequence"/>
</dbReference>
<accession>A0ACC3AS67</accession>
<name>A0ACC3AS67_9EURO</name>
<reference evidence="1 2" key="1">
    <citation type="journal article" date="2023" name="ACS Omega">
        <title>Identification of the Neoaspergillic Acid Biosynthesis Gene Cluster by Establishing an In Vitro CRISPR-Ribonucleoprotein Genetic System in Aspergillus melleus.</title>
        <authorList>
            <person name="Yuan B."/>
            <person name="Grau M.F."/>
            <person name="Murata R.M."/>
            <person name="Torok T."/>
            <person name="Venkateswaran K."/>
            <person name="Stajich J.E."/>
            <person name="Wang C.C.C."/>
        </authorList>
    </citation>
    <scope>NUCLEOTIDE SEQUENCE [LARGE SCALE GENOMIC DNA]</scope>
    <source>
        <strain evidence="1 2">IMV 1140</strain>
    </source>
</reference>
<protein>
    <submittedName>
        <fullName evidence="1">Uncharacterized protein</fullName>
    </submittedName>
</protein>
<proteinExistence type="predicted"/>
<keyword evidence="2" id="KW-1185">Reference proteome</keyword>